<reference evidence="6" key="1">
    <citation type="journal article" date="2019" name="Int. J. Syst. Evol. Microbiol.">
        <title>The Global Catalogue of Microorganisms (GCM) 10K type strain sequencing project: providing services to taxonomists for standard genome sequencing and annotation.</title>
        <authorList>
            <consortium name="The Broad Institute Genomics Platform"/>
            <consortium name="The Broad Institute Genome Sequencing Center for Infectious Disease"/>
            <person name="Wu L."/>
            <person name="Ma J."/>
        </authorList>
    </citation>
    <scope>NUCLEOTIDE SEQUENCE [LARGE SCALE GENOMIC DNA]</scope>
    <source>
        <strain evidence="6">JCM 1490</strain>
    </source>
</reference>
<dbReference type="Proteomes" id="UP001596455">
    <property type="component" value="Unassembled WGS sequence"/>
</dbReference>
<evidence type="ECO:0000313" key="5">
    <source>
        <dbReference type="EMBL" id="MFC7406017.1"/>
    </source>
</evidence>
<feature type="region of interest" description="Disordered" evidence="2">
    <location>
        <begin position="1"/>
        <end position="23"/>
    </location>
</feature>
<gene>
    <name evidence="5" type="ORF">ACFQQL_12915</name>
</gene>
<name>A0ABW2QB97_9MICO</name>
<evidence type="ECO:0000259" key="3">
    <source>
        <dbReference type="Pfam" id="PF13556"/>
    </source>
</evidence>
<dbReference type="Gene3D" id="1.10.10.2840">
    <property type="entry name" value="PucR C-terminal helix-turn-helix domain"/>
    <property type="match status" value="1"/>
</dbReference>
<dbReference type="PANTHER" id="PTHR33744">
    <property type="entry name" value="CARBOHYDRATE DIACID REGULATOR"/>
    <property type="match status" value="1"/>
</dbReference>
<accession>A0ABW2QB97</accession>
<organism evidence="5 6">
    <name type="scientific">Georgenia alba</name>
    <dbReference type="NCBI Taxonomy" id="2233858"/>
    <lineage>
        <taxon>Bacteria</taxon>
        <taxon>Bacillati</taxon>
        <taxon>Actinomycetota</taxon>
        <taxon>Actinomycetes</taxon>
        <taxon>Micrococcales</taxon>
        <taxon>Bogoriellaceae</taxon>
        <taxon>Georgenia</taxon>
    </lineage>
</organism>
<dbReference type="EMBL" id="JBHTCQ010000002">
    <property type="protein sequence ID" value="MFC7406017.1"/>
    <property type="molecule type" value="Genomic_DNA"/>
</dbReference>
<dbReference type="RefSeq" id="WP_382394983.1">
    <property type="nucleotide sequence ID" value="NZ_JBHTCQ010000002.1"/>
</dbReference>
<keyword evidence="6" id="KW-1185">Reference proteome</keyword>
<feature type="domain" description="PucR C-terminal helix-turn-helix" evidence="3">
    <location>
        <begin position="333"/>
        <end position="390"/>
    </location>
</feature>
<sequence>MPSPEPAAARQRRGGRDTGSSDVVRRLRGGTDMLTTEALRRLDAELDWYRDLAAEDRSWIGLVAQAGIAAFINWYETPEEGSYNAQEIFRAAPPELTRSISLQHTLQLVRIVVEVVEDNAVKLAEEGQQADLREAVLVYSREVAFSAAEVYARAAESRGAWDARLEALVVDSLIRGGDETLRSRISALGWSGKGGTLVVVGQAPPDMDERRTADLRRACRRAAQDALVGIQGERVVVVLGGEGDLRAAASSLLPRFGPGPVVLGPEAGEVGDAGRSARAALAGMLAVAAWPGAPRPVLADELLPERMLNGDPLARRTLVQELYRPLVAAGRPLVQTLEEYLAQGRSLEGAARALYVHPNTVRYRLRRIGQVVGWDPTDAREGLVLQIALAVGRLSESAVAHRGV</sequence>
<evidence type="ECO:0000313" key="6">
    <source>
        <dbReference type="Proteomes" id="UP001596455"/>
    </source>
</evidence>
<dbReference type="Pfam" id="PF17853">
    <property type="entry name" value="GGDEF_2"/>
    <property type="match status" value="1"/>
</dbReference>
<dbReference type="InterPro" id="IPR042070">
    <property type="entry name" value="PucR_C-HTH_sf"/>
</dbReference>
<dbReference type="InterPro" id="IPR051448">
    <property type="entry name" value="CdaR-like_regulators"/>
</dbReference>
<evidence type="ECO:0000256" key="2">
    <source>
        <dbReference type="SAM" id="MobiDB-lite"/>
    </source>
</evidence>
<evidence type="ECO:0000259" key="4">
    <source>
        <dbReference type="Pfam" id="PF17853"/>
    </source>
</evidence>
<dbReference type="Pfam" id="PF13556">
    <property type="entry name" value="HTH_30"/>
    <property type="match status" value="1"/>
</dbReference>
<dbReference type="PANTHER" id="PTHR33744:SF7">
    <property type="entry name" value="PUCR FAMILY TRANSCRIPTIONAL REGULATOR"/>
    <property type="match status" value="1"/>
</dbReference>
<feature type="domain" description="CdaR GGDEF-like" evidence="4">
    <location>
        <begin position="178"/>
        <end position="282"/>
    </location>
</feature>
<dbReference type="InterPro" id="IPR041522">
    <property type="entry name" value="CdaR_GGDEF"/>
</dbReference>
<proteinExistence type="inferred from homology"/>
<evidence type="ECO:0000256" key="1">
    <source>
        <dbReference type="ARBA" id="ARBA00006754"/>
    </source>
</evidence>
<protein>
    <submittedName>
        <fullName evidence="5">PucR family transcriptional regulator</fullName>
    </submittedName>
</protein>
<comment type="caution">
    <text evidence="5">The sequence shown here is derived from an EMBL/GenBank/DDBJ whole genome shotgun (WGS) entry which is preliminary data.</text>
</comment>
<comment type="similarity">
    <text evidence="1">Belongs to the CdaR family.</text>
</comment>
<dbReference type="InterPro" id="IPR025736">
    <property type="entry name" value="PucR_C-HTH_dom"/>
</dbReference>